<sequence length="71" mass="7984">MPRFFFHLTGRRSARDEIGGDFLSVLDAVENARQVAFELARNIDPDLTKDAFVVVEDERGRAVYSAPLDCP</sequence>
<evidence type="ECO:0000313" key="2">
    <source>
        <dbReference type="EMBL" id="RAI40541.1"/>
    </source>
</evidence>
<organism evidence="2 3">
    <name type="scientific">Rhodoplanes elegans</name>
    <dbReference type="NCBI Taxonomy" id="29408"/>
    <lineage>
        <taxon>Bacteria</taxon>
        <taxon>Pseudomonadati</taxon>
        <taxon>Pseudomonadota</taxon>
        <taxon>Alphaproteobacteria</taxon>
        <taxon>Hyphomicrobiales</taxon>
        <taxon>Nitrobacteraceae</taxon>
        <taxon>Rhodoplanes</taxon>
    </lineage>
</organism>
<dbReference type="OrthoDB" id="8242967at2"/>
<keyword evidence="3" id="KW-1185">Reference proteome</keyword>
<gene>
    <name evidence="2" type="ORF">CH338_06020</name>
</gene>
<dbReference type="Proteomes" id="UP000248863">
    <property type="component" value="Unassembled WGS sequence"/>
</dbReference>
<comment type="caution">
    <text evidence="2">The sequence shown here is derived from an EMBL/GenBank/DDBJ whole genome shotgun (WGS) entry which is preliminary data.</text>
</comment>
<evidence type="ECO:0000313" key="3">
    <source>
        <dbReference type="Proteomes" id="UP000248863"/>
    </source>
</evidence>
<evidence type="ECO:0000259" key="1">
    <source>
        <dbReference type="Pfam" id="PF21834"/>
    </source>
</evidence>
<dbReference type="RefSeq" id="WP_111356228.1">
    <property type="nucleotide sequence ID" value="NZ_NHSK01000077.1"/>
</dbReference>
<dbReference type="InterPro" id="IPR054189">
    <property type="entry name" value="DUF6894"/>
</dbReference>
<reference evidence="2 3" key="1">
    <citation type="submission" date="2017-07" db="EMBL/GenBank/DDBJ databases">
        <title>Draft Genome Sequences of Select Purple Nonsulfur Bacteria.</title>
        <authorList>
            <person name="Lasarre B."/>
            <person name="Mckinlay J.B."/>
        </authorList>
    </citation>
    <scope>NUCLEOTIDE SEQUENCE [LARGE SCALE GENOMIC DNA]</scope>
    <source>
        <strain evidence="2 3">DSM 11907</strain>
    </source>
</reference>
<dbReference type="EMBL" id="NPEU01000039">
    <property type="protein sequence ID" value="RAI40541.1"/>
    <property type="molecule type" value="Genomic_DNA"/>
</dbReference>
<proteinExistence type="predicted"/>
<protein>
    <recommendedName>
        <fullName evidence="1">DUF6894 domain-containing protein</fullName>
    </recommendedName>
</protein>
<name>A0A327KQ51_9BRAD</name>
<dbReference type="AlphaFoldDB" id="A0A327KQ51"/>
<dbReference type="Pfam" id="PF21834">
    <property type="entry name" value="DUF6894"/>
    <property type="match status" value="1"/>
</dbReference>
<accession>A0A327KQ51</accession>
<feature type="domain" description="DUF6894" evidence="1">
    <location>
        <begin position="3"/>
        <end position="68"/>
    </location>
</feature>